<dbReference type="SUPFAM" id="SSF54111">
    <property type="entry name" value="Urease, gamma-subunit"/>
    <property type="match status" value="1"/>
</dbReference>
<evidence type="ECO:0000313" key="6">
    <source>
        <dbReference type="Proteomes" id="UP000321805"/>
    </source>
</evidence>
<reference evidence="5 6" key="1">
    <citation type="journal article" date="2018" name="J. Microbiol.">
        <title>Baekduia soli gen. nov., sp. nov., a novel bacterium isolated from the soil of Baekdu Mountain and proposal of a novel family name, Baekduiaceae fam. nov.</title>
        <authorList>
            <person name="An D.S."/>
            <person name="Siddiqi M.Z."/>
            <person name="Kim K.H."/>
            <person name="Yu H.S."/>
            <person name="Im W.T."/>
        </authorList>
    </citation>
    <scope>NUCLEOTIDE SEQUENCE [LARGE SCALE GENOMIC DNA]</scope>
    <source>
        <strain evidence="5 6">BR7-21</strain>
    </source>
</reference>
<dbReference type="NCBIfam" id="NF009671">
    <property type="entry name" value="PRK13192.1"/>
    <property type="match status" value="1"/>
</dbReference>
<dbReference type="EC" id="3.5.1.5" evidence="2"/>
<comment type="catalytic activity">
    <reaction evidence="4">
        <text>urea + 2 H2O + H(+) = hydrogencarbonate + 2 NH4(+)</text>
        <dbReference type="Rhea" id="RHEA:20557"/>
        <dbReference type="ChEBI" id="CHEBI:15377"/>
        <dbReference type="ChEBI" id="CHEBI:15378"/>
        <dbReference type="ChEBI" id="CHEBI:16199"/>
        <dbReference type="ChEBI" id="CHEBI:17544"/>
        <dbReference type="ChEBI" id="CHEBI:28938"/>
        <dbReference type="EC" id="3.5.1.5"/>
    </reaction>
</comment>
<keyword evidence="3 5" id="KW-0378">Hydrolase</keyword>
<dbReference type="Proteomes" id="UP000321805">
    <property type="component" value="Chromosome"/>
</dbReference>
<dbReference type="PANTHER" id="PTHR33569:SF1">
    <property type="entry name" value="UREASE"/>
    <property type="match status" value="1"/>
</dbReference>
<accession>A0A5B8U507</accession>
<dbReference type="InterPro" id="IPR002019">
    <property type="entry name" value="Urease_beta-like"/>
</dbReference>
<dbReference type="KEGG" id="bsol:FSW04_11140"/>
<dbReference type="Pfam" id="PF00699">
    <property type="entry name" value="Urease_beta"/>
    <property type="match status" value="1"/>
</dbReference>
<dbReference type="InterPro" id="IPR050069">
    <property type="entry name" value="Urease_subunit"/>
</dbReference>
<protein>
    <recommendedName>
        <fullName evidence="2">urease</fullName>
        <ecNumber evidence="2">3.5.1.5</ecNumber>
    </recommendedName>
</protein>
<dbReference type="RefSeq" id="WP_146919229.1">
    <property type="nucleotide sequence ID" value="NZ_CP042430.1"/>
</dbReference>
<dbReference type="InterPro" id="IPR002026">
    <property type="entry name" value="Urease_gamma/gamma-beta_su"/>
</dbReference>
<dbReference type="OrthoDB" id="9797217at2"/>
<keyword evidence="6" id="KW-1185">Reference proteome</keyword>
<dbReference type="GO" id="GO:0035550">
    <property type="term" value="C:urease complex"/>
    <property type="evidence" value="ECO:0007669"/>
    <property type="project" value="InterPro"/>
</dbReference>
<dbReference type="Gene3D" id="2.10.150.10">
    <property type="entry name" value="Urease, beta subunit"/>
    <property type="match status" value="1"/>
</dbReference>
<dbReference type="NCBIfam" id="TIGR00193">
    <property type="entry name" value="urease_gam"/>
    <property type="match status" value="1"/>
</dbReference>
<evidence type="ECO:0000256" key="3">
    <source>
        <dbReference type="ARBA" id="ARBA00022801"/>
    </source>
</evidence>
<sequence length="221" mass="23256">MRLLPQEQDRLLLFLAAELARARRARGLALNQAEAVALIADGVCELARDGLRHEAVVAGAYAILGEEDVLPGVRALVPRVEVEAVFRDGRHLVVVPDPLGGPPAAPGPPEPEVAWLPQATACVEVVNEGAVAIGVTSHLHVFEANAALRFDRAAAWGMRLAVAPRTKVFFTPGQPREVALIPIGGARVVRGHGELVDGPLDAPGAREAALDAARARGYRGA</sequence>
<comment type="pathway">
    <text evidence="1">Nitrogen metabolism; urea degradation; CO(2) and NH(3) from urea (urease route): step 1/1.</text>
</comment>
<dbReference type="PANTHER" id="PTHR33569">
    <property type="entry name" value="UREASE"/>
    <property type="match status" value="1"/>
</dbReference>
<organism evidence="5 6">
    <name type="scientific">Baekduia soli</name>
    <dbReference type="NCBI Taxonomy" id="496014"/>
    <lineage>
        <taxon>Bacteria</taxon>
        <taxon>Bacillati</taxon>
        <taxon>Actinomycetota</taxon>
        <taxon>Thermoleophilia</taxon>
        <taxon>Solirubrobacterales</taxon>
        <taxon>Baekduiaceae</taxon>
        <taxon>Baekduia</taxon>
    </lineage>
</organism>
<dbReference type="GO" id="GO:0016151">
    <property type="term" value="F:nickel cation binding"/>
    <property type="evidence" value="ECO:0007669"/>
    <property type="project" value="InterPro"/>
</dbReference>
<evidence type="ECO:0000256" key="1">
    <source>
        <dbReference type="ARBA" id="ARBA00004897"/>
    </source>
</evidence>
<dbReference type="UniPathway" id="UPA00258">
    <property type="reaction ID" value="UER00370"/>
</dbReference>
<evidence type="ECO:0000256" key="2">
    <source>
        <dbReference type="ARBA" id="ARBA00012934"/>
    </source>
</evidence>
<dbReference type="AlphaFoldDB" id="A0A5B8U507"/>
<evidence type="ECO:0000313" key="5">
    <source>
        <dbReference type="EMBL" id="QEC48067.1"/>
    </source>
</evidence>
<dbReference type="Pfam" id="PF00547">
    <property type="entry name" value="Urease_gamma"/>
    <property type="match status" value="1"/>
</dbReference>
<dbReference type="EMBL" id="CP042430">
    <property type="protein sequence ID" value="QEC48067.1"/>
    <property type="molecule type" value="Genomic_DNA"/>
</dbReference>
<dbReference type="GO" id="GO:0043419">
    <property type="term" value="P:urea catabolic process"/>
    <property type="evidence" value="ECO:0007669"/>
    <property type="project" value="UniProtKB-UniPathway"/>
</dbReference>
<evidence type="ECO:0000256" key="4">
    <source>
        <dbReference type="ARBA" id="ARBA00047778"/>
    </source>
</evidence>
<dbReference type="GO" id="GO:0009039">
    <property type="term" value="F:urease activity"/>
    <property type="evidence" value="ECO:0007669"/>
    <property type="project" value="UniProtKB-EC"/>
</dbReference>
<dbReference type="SUPFAM" id="SSF51278">
    <property type="entry name" value="Urease, beta-subunit"/>
    <property type="match status" value="1"/>
</dbReference>
<name>A0A5B8U507_9ACTN</name>
<dbReference type="Gene3D" id="3.30.280.10">
    <property type="entry name" value="Urease, gamma-like subunit"/>
    <property type="match status" value="1"/>
</dbReference>
<proteinExistence type="predicted"/>
<dbReference type="InterPro" id="IPR036461">
    <property type="entry name" value="Urease_betasu_sf"/>
</dbReference>
<gene>
    <name evidence="5" type="primary">ureA</name>
    <name evidence="5" type="ORF">FSW04_11140</name>
</gene>
<dbReference type="InterPro" id="IPR036463">
    <property type="entry name" value="Urease_gamma_sf"/>
</dbReference>